<dbReference type="Gene3D" id="6.10.10.80">
    <property type="entry name" value="Small, acid-soluble spore protein, alpha/beta type-like"/>
    <property type="match status" value="1"/>
</dbReference>
<reference evidence="3" key="1">
    <citation type="submission" date="2016-12" db="EMBL/GenBank/DDBJ databases">
        <authorList>
            <person name="Varghese N."/>
            <person name="Submissions S."/>
        </authorList>
    </citation>
    <scope>NUCLEOTIDE SEQUENCE [LARGE SCALE GENOMIC DNA]</scope>
    <source>
        <strain evidence="3">DSM 11544</strain>
    </source>
</reference>
<dbReference type="EMBL" id="FRDN01000007">
    <property type="protein sequence ID" value="SHN71919.1"/>
    <property type="molecule type" value="Genomic_DNA"/>
</dbReference>
<dbReference type="GO" id="GO:0006265">
    <property type="term" value="P:DNA topological change"/>
    <property type="evidence" value="ECO:0007669"/>
    <property type="project" value="InterPro"/>
</dbReference>
<dbReference type="Pfam" id="PF00269">
    <property type="entry name" value="SASP"/>
    <property type="match status" value="1"/>
</dbReference>
<evidence type="ECO:0000313" key="2">
    <source>
        <dbReference type="EMBL" id="SHN71919.1"/>
    </source>
</evidence>
<dbReference type="GO" id="GO:0003690">
    <property type="term" value="F:double-stranded DNA binding"/>
    <property type="evidence" value="ECO:0007669"/>
    <property type="project" value="InterPro"/>
</dbReference>
<gene>
    <name evidence="2" type="ORF">SAMN02745215_02223</name>
</gene>
<evidence type="ECO:0000256" key="1">
    <source>
        <dbReference type="ARBA" id="ARBA00003863"/>
    </source>
</evidence>
<dbReference type="Proteomes" id="UP000184010">
    <property type="component" value="Unassembled WGS sequence"/>
</dbReference>
<evidence type="ECO:0000313" key="3">
    <source>
        <dbReference type="Proteomes" id="UP000184010"/>
    </source>
</evidence>
<proteinExistence type="predicted"/>
<dbReference type="InterPro" id="IPR001448">
    <property type="entry name" value="SASP_alpha/beta-type"/>
</dbReference>
<dbReference type="AlphaFoldDB" id="A0A1M7TMF0"/>
<sequence length="59" mass="6581">MSRRRSTMSDNLKQQIAQELGFSDTLNQEGFSGVSSRDCGNMVKKAIEIAERNMTGRLS</sequence>
<organism evidence="2 3">
    <name type="scientific">Desulfitobacterium chlororespirans DSM 11544</name>
    <dbReference type="NCBI Taxonomy" id="1121395"/>
    <lineage>
        <taxon>Bacteria</taxon>
        <taxon>Bacillati</taxon>
        <taxon>Bacillota</taxon>
        <taxon>Clostridia</taxon>
        <taxon>Eubacteriales</taxon>
        <taxon>Desulfitobacteriaceae</taxon>
        <taxon>Desulfitobacterium</taxon>
    </lineage>
</organism>
<dbReference type="InterPro" id="IPR038300">
    <property type="entry name" value="SASP_sf_alpha/beta"/>
</dbReference>
<accession>A0A1M7TMF0</accession>
<protein>
    <submittedName>
        <fullName evidence="2">Small acid-soluble spore protein F (Minor alpha/beta-type SASP)</fullName>
    </submittedName>
</protein>
<comment type="function">
    <text evidence="1">SASP are bound to spore DNA. They are double-stranded DNA-binding proteins that cause DNA to change to an a-like conformation. They protect the DNA backbone from chemical and enzymatic cleavage and are thus involved in dormant spore's high resistance to UV light.</text>
</comment>
<keyword evidence="3" id="KW-1185">Reference proteome</keyword>
<dbReference type="STRING" id="1121395.SAMN02745215_02223"/>
<name>A0A1M7TMF0_9FIRM</name>
<dbReference type="RefSeq" id="WP_072772663.1">
    <property type="nucleotide sequence ID" value="NZ_FRDN01000007.1"/>
</dbReference>